<sequence>MMDIKICDICKDRKRDSVRYSYAYDRKMDAAGSMSDEWETYDICAQCLATILIRTLDRAIPALFERNQLIISVLKEWKRMVEKRK</sequence>
<reference evidence="1" key="1">
    <citation type="submission" date="2020-03" db="EMBL/GenBank/DDBJ databases">
        <title>The deep terrestrial virosphere.</title>
        <authorList>
            <person name="Holmfeldt K."/>
            <person name="Nilsson E."/>
            <person name="Simone D."/>
            <person name="Lopez-Fernandez M."/>
            <person name="Wu X."/>
            <person name="de Brujin I."/>
            <person name="Lundin D."/>
            <person name="Andersson A."/>
            <person name="Bertilsson S."/>
            <person name="Dopson M."/>
        </authorList>
    </citation>
    <scope>NUCLEOTIDE SEQUENCE</scope>
    <source>
        <strain evidence="2">MM415A02743</strain>
        <strain evidence="1">MM415B00814</strain>
    </source>
</reference>
<accession>A0A6M3IZ00</accession>
<evidence type="ECO:0000313" key="2">
    <source>
        <dbReference type="EMBL" id="QJA72505.1"/>
    </source>
</evidence>
<dbReference type="EMBL" id="MT141956">
    <property type="protein sequence ID" value="QJA72505.1"/>
    <property type="molecule type" value="Genomic_DNA"/>
</dbReference>
<dbReference type="AlphaFoldDB" id="A0A6M3IZ00"/>
<proteinExistence type="predicted"/>
<evidence type="ECO:0000313" key="1">
    <source>
        <dbReference type="EMBL" id="QJA62191.1"/>
    </source>
</evidence>
<dbReference type="EMBL" id="MT141464">
    <property type="protein sequence ID" value="QJA62191.1"/>
    <property type="molecule type" value="Genomic_DNA"/>
</dbReference>
<name>A0A6M3IZ00_9ZZZZ</name>
<protein>
    <submittedName>
        <fullName evidence="1">Uncharacterized protein</fullName>
    </submittedName>
</protein>
<gene>
    <name evidence="2" type="ORF">MM415A02743_0011</name>
    <name evidence="1" type="ORF">MM415B00814_0010</name>
</gene>
<organism evidence="1">
    <name type="scientific">viral metagenome</name>
    <dbReference type="NCBI Taxonomy" id="1070528"/>
    <lineage>
        <taxon>unclassified sequences</taxon>
        <taxon>metagenomes</taxon>
        <taxon>organismal metagenomes</taxon>
    </lineage>
</organism>